<protein>
    <recommendedName>
        <fullName evidence="5">UBX domain-containing protein</fullName>
    </recommendedName>
</protein>
<dbReference type="GO" id="GO:0043130">
    <property type="term" value="F:ubiquitin binding"/>
    <property type="evidence" value="ECO:0007669"/>
    <property type="project" value="TreeGrafter"/>
</dbReference>
<dbReference type="InterPro" id="IPR050730">
    <property type="entry name" value="UBX_domain-protein"/>
</dbReference>
<dbReference type="InterPro" id="IPR036249">
    <property type="entry name" value="Thioredoxin-like_sf"/>
</dbReference>
<dbReference type="EMBL" id="JAEPRC010000479">
    <property type="protein sequence ID" value="KAG2196416.1"/>
    <property type="molecule type" value="Genomic_DNA"/>
</dbReference>
<evidence type="ECO:0000256" key="4">
    <source>
        <dbReference type="SAM" id="Phobius"/>
    </source>
</evidence>
<sequence length="473" mass="55197">MVSLDTLNDDQRDKLSQYQTITQIQDLEEATGQLIEYDWNLERAIQHIYENSSQEKKREELEHEVASSTTTTTTTTTTASIPAGLRSTSTTSTSATTRRRPSLLLSILFWPFGMAWNITWSILSFASRIIMSRPAITQKKRDPRVLAVEFIESFEDKYGTRHIEFFRGGYSQALEKARKDLRFMLVLLYSEDHDDTETFCRDTFTSDRLVNFIRDKNILVWAGNVRETEAHKVSYTLQASTYPFMALIALQGASTPKMTVIERIEGACHPEELVSQIDIAMDRHGAVVNRLLNERQQREMERQLRVDQDAAYHESLKQDQEKARLAEQEKERQQVLEDEKRRQQEFADLQEQKRQQYTRYLFTNLPQEPTTNFAKLSFRLADGDRVIRQFDKEATVDDLYKFVEIYPLLKKEGAPTEEKVKAPKDYTHEFKFTMHTPYPRMEFPPSQQKLIDIKSLWPSATLVVEDNDNDEED</sequence>
<feature type="domain" description="UBX" evidence="5">
    <location>
        <begin position="369"/>
        <end position="443"/>
    </location>
</feature>
<feature type="compositionally biased region" description="Basic and acidic residues" evidence="3">
    <location>
        <begin position="53"/>
        <end position="65"/>
    </location>
</feature>
<feature type="transmembrane region" description="Helical" evidence="4">
    <location>
        <begin position="103"/>
        <end position="123"/>
    </location>
</feature>
<dbReference type="CDD" id="cd01767">
    <property type="entry name" value="UBX"/>
    <property type="match status" value="1"/>
</dbReference>
<dbReference type="InterPro" id="IPR029071">
    <property type="entry name" value="Ubiquitin-like_domsf"/>
</dbReference>
<reference evidence="6" key="1">
    <citation type="submission" date="2020-12" db="EMBL/GenBank/DDBJ databases">
        <title>Metabolic potential, ecology and presence of endohyphal bacteria is reflected in genomic diversity of Mucoromycotina.</title>
        <authorList>
            <person name="Muszewska A."/>
            <person name="Okrasinska A."/>
            <person name="Steczkiewicz K."/>
            <person name="Drgas O."/>
            <person name="Orlowska M."/>
            <person name="Perlinska-Lenart U."/>
            <person name="Aleksandrzak-Piekarczyk T."/>
            <person name="Szatraj K."/>
            <person name="Zielenkiewicz U."/>
            <person name="Pilsyk S."/>
            <person name="Malc E."/>
            <person name="Mieczkowski P."/>
            <person name="Kruszewska J.S."/>
            <person name="Biernat P."/>
            <person name="Pawlowska J."/>
        </authorList>
    </citation>
    <scope>NUCLEOTIDE SEQUENCE</scope>
    <source>
        <strain evidence="6">CBS 226.32</strain>
    </source>
</reference>
<gene>
    <name evidence="6" type="ORF">INT46_010242</name>
</gene>
<dbReference type="InterPro" id="IPR006577">
    <property type="entry name" value="UAS"/>
</dbReference>
<name>A0A8H7URZ9_9FUNG</name>
<dbReference type="PROSITE" id="PS50033">
    <property type="entry name" value="UBX"/>
    <property type="match status" value="1"/>
</dbReference>
<dbReference type="GO" id="GO:0036503">
    <property type="term" value="P:ERAD pathway"/>
    <property type="evidence" value="ECO:0007669"/>
    <property type="project" value="TreeGrafter"/>
</dbReference>
<dbReference type="SMART" id="SM00594">
    <property type="entry name" value="UAS"/>
    <property type="match status" value="1"/>
</dbReference>
<keyword evidence="4" id="KW-0812">Transmembrane</keyword>
<evidence type="ECO:0000256" key="3">
    <source>
        <dbReference type="SAM" id="MobiDB-lite"/>
    </source>
</evidence>
<evidence type="ECO:0000256" key="1">
    <source>
        <dbReference type="ARBA" id="ARBA00023054"/>
    </source>
</evidence>
<dbReference type="AlphaFoldDB" id="A0A8H7URZ9"/>
<dbReference type="GO" id="GO:0005783">
    <property type="term" value="C:endoplasmic reticulum"/>
    <property type="evidence" value="ECO:0007669"/>
    <property type="project" value="TreeGrafter"/>
</dbReference>
<evidence type="ECO:0000313" key="6">
    <source>
        <dbReference type="EMBL" id="KAG2196416.1"/>
    </source>
</evidence>
<dbReference type="SUPFAM" id="SSF52833">
    <property type="entry name" value="Thioredoxin-like"/>
    <property type="match status" value="1"/>
</dbReference>
<evidence type="ECO:0000313" key="7">
    <source>
        <dbReference type="Proteomes" id="UP000650833"/>
    </source>
</evidence>
<keyword evidence="1 2" id="KW-0175">Coiled coil</keyword>
<dbReference type="Gene3D" id="1.10.8.10">
    <property type="entry name" value="DNA helicase RuvA subunit, C-terminal domain"/>
    <property type="match status" value="1"/>
</dbReference>
<accession>A0A8H7URZ9</accession>
<organism evidence="6 7">
    <name type="scientific">Mucor plumbeus</name>
    <dbReference type="NCBI Taxonomy" id="97098"/>
    <lineage>
        <taxon>Eukaryota</taxon>
        <taxon>Fungi</taxon>
        <taxon>Fungi incertae sedis</taxon>
        <taxon>Mucoromycota</taxon>
        <taxon>Mucoromycotina</taxon>
        <taxon>Mucoromycetes</taxon>
        <taxon>Mucorales</taxon>
        <taxon>Mucorineae</taxon>
        <taxon>Mucoraceae</taxon>
        <taxon>Mucor</taxon>
    </lineage>
</organism>
<dbReference type="Gene3D" id="3.10.20.90">
    <property type="entry name" value="Phosphatidylinositol 3-kinase Catalytic Subunit, Chain A, domain 1"/>
    <property type="match status" value="1"/>
</dbReference>
<evidence type="ECO:0000256" key="2">
    <source>
        <dbReference type="SAM" id="Coils"/>
    </source>
</evidence>
<feature type="coiled-coil region" evidence="2">
    <location>
        <begin position="313"/>
        <end position="345"/>
    </location>
</feature>
<dbReference type="InterPro" id="IPR001012">
    <property type="entry name" value="UBX_dom"/>
</dbReference>
<dbReference type="SUPFAM" id="SSF54236">
    <property type="entry name" value="Ubiquitin-like"/>
    <property type="match status" value="1"/>
</dbReference>
<dbReference type="OrthoDB" id="1026733at2759"/>
<keyword evidence="4" id="KW-1133">Transmembrane helix</keyword>
<dbReference type="PANTHER" id="PTHR23322:SF1">
    <property type="entry name" value="FAS-ASSOCIATED FACTOR 2"/>
    <property type="match status" value="1"/>
</dbReference>
<dbReference type="Gene3D" id="3.40.30.10">
    <property type="entry name" value="Glutaredoxin"/>
    <property type="match status" value="1"/>
</dbReference>
<dbReference type="PANTHER" id="PTHR23322">
    <property type="entry name" value="FAS-ASSOCIATED PROTEIN"/>
    <property type="match status" value="1"/>
</dbReference>
<keyword evidence="7" id="KW-1185">Reference proteome</keyword>
<feature type="compositionally biased region" description="Low complexity" evidence="3">
    <location>
        <begin position="69"/>
        <end position="78"/>
    </location>
</feature>
<dbReference type="Proteomes" id="UP000650833">
    <property type="component" value="Unassembled WGS sequence"/>
</dbReference>
<comment type="caution">
    <text evidence="6">The sequence shown here is derived from an EMBL/GenBank/DDBJ whole genome shotgun (WGS) entry which is preliminary data.</text>
</comment>
<dbReference type="SMART" id="SM00166">
    <property type="entry name" value="UBX"/>
    <property type="match status" value="1"/>
</dbReference>
<dbReference type="Pfam" id="PF14555">
    <property type="entry name" value="UBA_4"/>
    <property type="match status" value="1"/>
</dbReference>
<feature type="region of interest" description="Disordered" evidence="3">
    <location>
        <begin position="53"/>
        <end position="93"/>
    </location>
</feature>
<dbReference type="Pfam" id="PF00789">
    <property type="entry name" value="UBX"/>
    <property type="match status" value="1"/>
</dbReference>
<evidence type="ECO:0000259" key="5">
    <source>
        <dbReference type="PROSITE" id="PS50033"/>
    </source>
</evidence>
<proteinExistence type="predicted"/>
<keyword evidence="4" id="KW-0472">Membrane</keyword>